<dbReference type="Proteomes" id="UP001589774">
    <property type="component" value="Unassembled WGS sequence"/>
</dbReference>
<comment type="caution">
    <text evidence="1">The sequence shown here is derived from an EMBL/GenBank/DDBJ whole genome shotgun (WGS) entry which is preliminary data.</text>
</comment>
<dbReference type="EMBL" id="JBHLWO010000002">
    <property type="protein sequence ID" value="MFC0320708.1"/>
    <property type="molecule type" value="Genomic_DNA"/>
</dbReference>
<proteinExistence type="predicted"/>
<dbReference type="RefSeq" id="WP_149106116.1">
    <property type="nucleotide sequence ID" value="NZ_JBHLWO010000002.1"/>
</dbReference>
<keyword evidence="2" id="KW-1185">Reference proteome</keyword>
<protein>
    <recommendedName>
        <fullName evidence="3">RteC protein</fullName>
    </recommendedName>
</protein>
<gene>
    <name evidence="1" type="ORF">ACFFI0_20450</name>
</gene>
<reference evidence="1 2" key="1">
    <citation type="submission" date="2024-09" db="EMBL/GenBank/DDBJ databases">
        <authorList>
            <person name="Sun Q."/>
            <person name="Mori K."/>
        </authorList>
    </citation>
    <scope>NUCLEOTIDE SEQUENCE [LARGE SCALE GENOMIC DNA]</scope>
    <source>
        <strain evidence="1 2">CCM 7765</strain>
    </source>
</reference>
<evidence type="ECO:0008006" key="3">
    <source>
        <dbReference type="Google" id="ProtNLM"/>
    </source>
</evidence>
<evidence type="ECO:0000313" key="1">
    <source>
        <dbReference type="EMBL" id="MFC0320708.1"/>
    </source>
</evidence>
<accession>A0ABV6HP70</accession>
<sequence length="197" mass="23942">MRSGMNDWRERLKRIEKLLAYFKEEKLSEHWQKDDLLRLQDAFKLLLTEIQQYFGDMQQELLSRSELIDLWDEEKLHIPLTKKLFGMDHYRFYKEVWDELNAVLSVQKETEDLYFRVSISAMQLLFLIHLMHEARIVETPKKGNLFRFISKHIGTLQHEELSYESLRKKYHTADRNTIIKVRRLLMDLVNLINNHHL</sequence>
<organism evidence="1 2">
    <name type="scientific">Olivibacter oleidegradans</name>
    <dbReference type="NCBI Taxonomy" id="760123"/>
    <lineage>
        <taxon>Bacteria</taxon>
        <taxon>Pseudomonadati</taxon>
        <taxon>Bacteroidota</taxon>
        <taxon>Sphingobacteriia</taxon>
        <taxon>Sphingobacteriales</taxon>
        <taxon>Sphingobacteriaceae</taxon>
        <taxon>Olivibacter</taxon>
    </lineage>
</organism>
<evidence type="ECO:0000313" key="2">
    <source>
        <dbReference type="Proteomes" id="UP001589774"/>
    </source>
</evidence>
<name>A0ABV6HP70_9SPHI</name>